<dbReference type="Proteomes" id="UP000241048">
    <property type="component" value="Unassembled WGS sequence"/>
</dbReference>
<protein>
    <submittedName>
        <fullName evidence="3">Uncharacterized protein</fullName>
    </submittedName>
</protein>
<organism evidence="3 4">
    <name type="scientific">Clostridium fessum</name>
    <dbReference type="NCBI Taxonomy" id="2126740"/>
    <lineage>
        <taxon>Bacteria</taxon>
        <taxon>Bacillati</taxon>
        <taxon>Bacillota</taxon>
        <taxon>Clostridia</taxon>
        <taxon>Eubacteriales</taxon>
        <taxon>Clostridiaceae</taxon>
        <taxon>Clostridium</taxon>
    </lineage>
</organism>
<evidence type="ECO:0000313" key="3">
    <source>
        <dbReference type="EMBL" id="PST38971.1"/>
    </source>
</evidence>
<feature type="region of interest" description="Disordered" evidence="1">
    <location>
        <begin position="28"/>
        <end position="72"/>
    </location>
</feature>
<dbReference type="AlphaFoldDB" id="A0A2T3FUP0"/>
<gene>
    <name evidence="3" type="ORF">C7U56_03365</name>
</gene>
<proteinExistence type="predicted"/>
<keyword evidence="4" id="KW-1185">Reference proteome</keyword>
<keyword evidence="2" id="KW-0732">Signal</keyword>
<feature type="signal peptide" evidence="2">
    <location>
        <begin position="1"/>
        <end position="28"/>
    </location>
</feature>
<reference evidence="3 4" key="1">
    <citation type="submission" date="2018-03" db="EMBL/GenBank/DDBJ databases">
        <title>Lachnoclostridium SNUG30386 gen.nov., sp.nov., isolated from human faeces.</title>
        <authorList>
            <person name="Seo B."/>
            <person name="Jeon K."/>
            <person name="Ko G."/>
        </authorList>
    </citation>
    <scope>NUCLEOTIDE SEQUENCE [LARGE SCALE GENOMIC DNA]</scope>
    <source>
        <strain evidence="3 4">SNUG30386</strain>
    </source>
</reference>
<dbReference type="EMBL" id="PYLO01000001">
    <property type="protein sequence ID" value="PST38971.1"/>
    <property type="molecule type" value="Genomic_DNA"/>
</dbReference>
<dbReference type="RefSeq" id="WP_107000130.1">
    <property type="nucleotide sequence ID" value="NZ_JAQDZI010000001.1"/>
</dbReference>
<evidence type="ECO:0000256" key="1">
    <source>
        <dbReference type="SAM" id="MobiDB-lite"/>
    </source>
</evidence>
<feature type="compositionally biased region" description="Polar residues" evidence="1">
    <location>
        <begin position="49"/>
        <end position="58"/>
    </location>
</feature>
<feature type="compositionally biased region" description="Basic and acidic residues" evidence="1">
    <location>
        <begin position="28"/>
        <end position="42"/>
    </location>
</feature>
<dbReference type="PROSITE" id="PS51257">
    <property type="entry name" value="PROKAR_LIPOPROTEIN"/>
    <property type="match status" value="1"/>
</dbReference>
<evidence type="ECO:0000256" key="2">
    <source>
        <dbReference type="SAM" id="SignalP"/>
    </source>
</evidence>
<name>A0A2T3FUP0_9CLOT</name>
<sequence>MKKKSLYITGICAALSVGALGCASSAKAGDEENKTAVEDTKAAGENVAAETSESNTVIEKNAPSGPASGTGKKVSSEFICVYGPVSEVTSDSVTIDNQSGISSAGEMVITFSPETPIFDAETGNPVDMTEAETGTVVYAYIGDAMAMSEPPITNGQLFFVHVTDVSAVPVYTEIESVKKSAENDDTVCVKAKDGVTYTVSAETRILPYLTRNIVTADDLEAGKKCAIWADAEGKVSRLVLFQQ</sequence>
<accession>A0A2T3FUP0</accession>
<comment type="caution">
    <text evidence="3">The sequence shown here is derived from an EMBL/GenBank/DDBJ whole genome shotgun (WGS) entry which is preliminary data.</text>
</comment>
<feature type="chain" id="PRO_5015691087" evidence="2">
    <location>
        <begin position="29"/>
        <end position="243"/>
    </location>
</feature>
<evidence type="ECO:0000313" key="4">
    <source>
        <dbReference type="Proteomes" id="UP000241048"/>
    </source>
</evidence>